<sequence>MIRRIVCFLLKSSNARNFSKITNLESETSHSIKNIPDRSSSRLTLHHLHQHHLRMDITLILHHGGCLERDEYQRLNYVRGEICVWEKMAVDVLSLWDIEKMLKHCRGYFKVSKLWYFKPFKCAEEDLNICLNPLTTYNDFLDMVKVARANGNEVDIYAQHVVDTSEVEIVPLSSEEREELERRTYNDTQCGRCGLIGHNLRGCNKQGVARRLKDWIDTEPEEENVGENAENVGNVLGNAENHVGENGGGVAENVGNVNLRHVVAGNDGQAAQNASVGNVAIQGQNDVNGVANEAVLRQCVPAKRYGIRGPVISNERPKQTPVRGPAPDIVRVPYPNYGPSGSSQPKFMEFIPTPGFPKK</sequence>
<reference evidence="4" key="3">
    <citation type="submission" date="2015-04" db="UniProtKB">
        <authorList>
            <consortium name="EnsemblPlants"/>
        </authorList>
    </citation>
    <scope>IDENTIFICATION</scope>
    <source>
        <strain evidence="4">cv. Jemalong A17</strain>
    </source>
</reference>
<dbReference type="Pfam" id="PF26130">
    <property type="entry name" value="PB1-like"/>
    <property type="match status" value="1"/>
</dbReference>
<dbReference type="AlphaFoldDB" id="A0A072VBT5"/>
<evidence type="ECO:0000256" key="1">
    <source>
        <dbReference type="SAM" id="MobiDB-lite"/>
    </source>
</evidence>
<feature type="domain" description="PB1-like" evidence="2">
    <location>
        <begin position="56"/>
        <end position="160"/>
    </location>
</feature>
<evidence type="ECO:0000313" key="3">
    <source>
        <dbReference type="EMBL" id="KEH39257.1"/>
    </source>
</evidence>
<protein>
    <recommendedName>
        <fullName evidence="2">PB1-like domain-containing protein</fullName>
    </recommendedName>
</protein>
<proteinExistence type="predicted"/>
<reference evidence="3 5" key="1">
    <citation type="journal article" date="2011" name="Nature">
        <title>The Medicago genome provides insight into the evolution of rhizobial symbioses.</title>
        <authorList>
            <person name="Young N.D."/>
            <person name="Debelle F."/>
            <person name="Oldroyd G.E."/>
            <person name="Geurts R."/>
            <person name="Cannon S.B."/>
            <person name="Udvardi M.K."/>
            <person name="Benedito V.A."/>
            <person name="Mayer K.F."/>
            <person name="Gouzy J."/>
            <person name="Schoof H."/>
            <person name="Van de Peer Y."/>
            <person name="Proost S."/>
            <person name="Cook D.R."/>
            <person name="Meyers B.C."/>
            <person name="Spannagl M."/>
            <person name="Cheung F."/>
            <person name="De Mita S."/>
            <person name="Krishnakumar V."/>
            <person name="Gundlach H."/>
            <person name="Zhou S."/>
            <person name="Mudge J."/>
            <person name="Bharti A.K."/>
            <person name="Murray J.D."/>
            <person name="Naoumkina M.A."/>
            <person name="Rosen B."/>
            <person name="Silverstein K.A."/>
            <person name="Tang H."/>
            <person name="Rombauts S."/>
            <person name="Zhao P.X."/>
            <person name="Zhou P."/>
            <person name="Barbe V."/>
            <person name="Bardou P."/>
            <person name="Bechner M."/>
            <person name="Bellec A."/>
            <person name="Berger A."/>
            <person name="Berges H."/>
            <person name="Bidwell S."/>
            <person name="Bisseling T."/>
            <person name="Choisne N."/>
            <person name="Couloux A."/>
            <person name="Denny R."/>
            <person name="Deshpande S."/>
            <person name="Dai X."/>
            <person name="Doyle J.J."/>
            <person name="Dudez A.M."/>
            <person name="Farmer A.D."/>
            <person name="Fouteau S."/>
            <person name="Franken C."/>
            <person name="Gibelin C."/>
            <person name="Gish J."/>
            <person name="Goldstein S."/>
            <person name="Gonzalez A.J."/>
            <person name="Green P.J."/>
            <person name="Hallab A."/>
            <person name="Hartog M."/>
            <person name="Hua A."/>
            <person name="Humphray S.J."/>
            <person name="Jeong D.H."/>
            <person name="Jing Y."/>
            <person name="Jocker A."/>
            <person name="Kenton S.M."/>
            <person name="Kim D.J."/>
            <person name="Klee K."/>
            <person name="Lai H."/>
            <person name="Lang C."/>
            <person name="Lin S."/>
            <person name="Macmil S.L."/>
            <person name="Magdelenat G."/>
            <person name="Matthews L."/>
            <person name="McCorrison J."/>
            <person name="Monaghan E.L."/>
            <person name="Mun J.H."/>
            <person name="Najar F.Z."/>
            <person name="Nicholson C."/>
            <person name="Noirot C."/>
            <person name="O'Bleness M."/>
            <person name="Paule C.R."/>
            <person name="Poulain J."/>
            <person name="Prion F."/>
            <person name="Qin B."/>
            <person name="Qu C."/>
            <person name="Retzel E.F."/>
            <person name="Riddle C."/>
            <person name="Sallet E."/>
            <person name="Samain S."/>
            <person name="Samson N."/>
            <person name="Sanders I."/>
            <person name="Saurat O."/>
            <person name="Scarpelli C."/>
            <person name="Schiex T."/>
            <person name="Segurens B."/>
            <person name="Severin A.J."/>
            <person name="Sherrier D.J."/>
            <person name="Shi R."/>
            <person name="Sims S."/>
            <person name="Singer S.R."/>
            <person name="Sinharoy S."/>
            <person name="Sterck L."/>
            <person name="Viollet A."/>
            <person name="Wang B.B."/>
            <person name="Wang K."/>
            <person name="Wang M."/>
            <person name="Wang X."/>
            <person name="Warfsmann J."/>
            <person name="Weissenbach J."/>
            <person name="White D.D."/>
            <person name="White J.D."/>
            <person name="Wiley G.B."/>
            <person name="Wincker P."/>
            <person name="Xing Y."/>
            <person name="Yang L."/>
            <person name="Yao Z."/>
            <person name="Ying F."/>
            <person name="Zhai J."/>
            <person name="Zhou L."/>
            <person name="Zuber A."/>
            <person name="Denarie J."/>
            <person name="Dixon R.A."/>
            <person name="May G.D."/>
            <person name="Schwartz D.C."/>
            <person name="Rogers J."/>
            <person name="Quetier F."/>
            <person name="Town C.D."/>
            <person name="Roe B.A."/>
        </authorList>
    </citation>
    <scope>NUCLEOTIDE SEQUENCE [LARGE SCALE GENOMIC DNA]</scope>
    <source>
        <strain evidence="3">A17</strain>
        <strain evidence="4 5">cv. Jemalong A17</strain>
    </source>
</reference>
<evidence type="ECO:0000313" key="5">
    <source>
        <dbReference type="Proteomes" id="UP000002051"/>
    </source>
</evidence>
<dbReference type="HOGENOM" id="CLU_066100_0_0_1"/>
<dbReference type="EnsemblPlants" id="KEH39257">
    <property type="protein sequence ID" value="KEH39257"/>
    <property type="gene ID" value="MTR_2g091150"/>
</dbReference>
<gene>
    <name evidence="3" type="ordered locus">MTR_2g091150</name>
</gene>
<name>A0A072VBT5_MEDTR</name>
<dbReference type="InterPro" id="IPR058594">
    <property type="entry name" value="PB1-like_dom_pln"/>
</dbReference>
<feature type="region of interest" description="Disordered" evidence="1">
    <location>
        <begin position="311"/>
        <end position="359"/>
    </location>
</feature>
<evidence type="ECO:0000259" key="2">
    <source>
        <dbReference type="Pfam" id="PF26130"/>
    </source>
</evidence>
<organism evidence="3 5">
    <name type="scientific">Medicago truncatula</name>
    <name type="common">Barrel medic</name>
    <name type="synonym">Medicago tribuloides</name>
    <dbReference type="NCBI Taxonomy" id="3880"/>
    <lineage>
        <taxon>Eukaryota</taxon>
        <taxon>Viridiplantae</taxon>
        <taxon>Streptophyta</taxon>
        <taxon>Embryophyta</taxon>
        <taxon>Tracheophyta</taxon>
        <taxon>Spermatophyta</taxon>
        <taxon>Magnoliopsida</taxon>
        <taxon>eudicotyledons</taxon>
        <taxon>Gunneridae</taxon>
        <taxon>Pentapetalae</taxon>
        <taxon>rosids</taxon>
        <taxon>fabids</taxon>
        <taxon>Fabales</taxon>
        <taxon>Fabaceae</taxon>
        <taxon>Papilionoideae</taxon>
        <taxon>50 kb inversion clade</taxon>
        <taxon>NPAAA clade</taxon>
        <taxon>Hologalegina</taxon>
        <taxon>IRL clade</taxon>
        <taxon>Trifolieae</taxon>
        <taxon>Medicago</taxon>
    </lineage>
</organism>
<reference evidence="3 5" key="2">
    <citation type="journal article" date="2014" name="BMC Genomics">
        <title>An improved genome release (version Mt4.0) for the model legume Medicago truncatula.</title>
        <authorList>
            <person name="Tang H."/>
            <person name="Krishnakumar V."/>
            <person name="Bidwell S."/>
            <person name="Rosen B."/>
            <person name="Chan A."/>
            <person name="Zhou S."/>
            <person name="Gentzbittel L."/>
            <person name="Childs K.L."/>
            <person name="Yandell M."/>
            <person name="Gundlach H."/>
            <person name="Mayer K.F."/>
            <person name="Schwartz D.C."/>
            <person name="Town C.D."/>
        </authorList>
    </citation>
    <scope>GENOME REANNOTATION</scope>
    <source>
        <strain evidence="3">A17</strain>
        <strain evidence="4 5">cv. Jemalong A17</strain>
    </source>
</reference>
<accession>A0A072VBT5</accession>
<evidence type="ECO:0000313" key="4">
    <source>
        <dbReference type="EnsemblPlants" id="KEH39257"/>
    </source>
</evidence>
<dbReference type="Proteomes" id="UP000002051">
    <property type="component" value="Chromosome 2"/>
</dbReference>
<keyword evidence="5" id="KW-1185">Reference proteome</keyword>
<dbReference type="EMBL" id="CM001218">
    <property type="protein sequence ID" value="KEH39257.1"/>
    <property type="molecule type" value="Genomic_DNA"/>
</dbReference>